<keyword evidence="7" id="KW-0864">Zinc transport</keyword>
<evidence type="ECO:0000256" key="9">
    <source>
        <dbReference type="ARBA" id="ARBA00023065"/>
    </source>
</evidence>
<accession>A0A1U9JUJ7</accession>
<keyword evidence="8" id="KW-1278">Translocase</keyword>
<dbReference type="GO" id="GO:0010043">
    <property type="term" value="P:response to zinc ion"/>
    <property type="evidence" value="ECO:0007669"/>
    <property type="project" value="TreeGrafter"/>
</dbReference>
<comment type="similarity">
    <text evidence="1">Belongs to the ABC transporter superfamily.</text>
</comment>
<name>A0A1U9JUJ7_9HYPH</name>
<organism evidence="12 13">
    <name type="scientific">Candidatus Tokpelaia hoelldobleri</name>
    <dbReference type="NCBI Taxonomy" id="1902579"/>
    <lineage>
        <taxon>Bacteria</taxon>
        <taxon>Pseudomonadati</taxon>
        <taxon>Pseudomonadota</taxon>
        <taxon>Alphaproteobacteria</taxon>
        <taxon>Hyphomicrobiales</taxon>
        <taxon>Candidatus Tokpelaia</taxon>
    </lineage>
</organism>
<dbReference type="Pfam" id="PF00005">
    <property type="entry name" value="ABC_tran"/>
    <property type="match status" value="1"/>
</dbReference>
<evidence type="ECO:0000256" key="8">
    <source>
        <dbReference type="ARBA" id="ARBA00022967"/>
    </source>
</evidence>
<dbReference type="SUPFAM" id="SSF52540">
    <property type="entry name" value="P-loop containing nucleoside triphosphate hydrolases"/>
    <property type="match status" value="1"/>
</dbReference>
<evidence type="ECO:0000256" key="10">
    <source>
        <dbReference type="ARBA" id="ARBA00023136"/>
    </source>
</evidence>
<dbReference type="GO" id="GO:0006829">
    <property type="term" value="P:zinc ion transport"/>
    <property type="evidence" value="ECO:0007669"/>
    <property type="project" value="UniProtKB-KW"/>
</dbReference>
<proteinExistence type="inferred from homology"/>
<dbReference type="SMART" id="SM00382">
    <property type="entry name" value="AAA"/>
    <property type="match status" value="1"/>
</dbReference>
<keyword evidence="3" id="KW-1003">Cell membrane</keyword>
<protein>
    <submittedName>
        <fullName evidence="12">ABC transporter</fullName>
    </submittedName>
</protein>
<evidence type="ECO:0000256" key="3">
    <source>
        <dbReference type="ARBA" id="ARBA00022475"/>
    </source>
</evidence>
<reference evidence="12 13" key="2">
    <citation type="journal article" date="2016" name="Sci. Rep.">
        <title>The genome of Rhizobiales bacteria in predatory ants reveals urease gene functions but no genes for nitrogen fixation.</title>
        <authorList>
            <person name="Neuvonen M.M."/>
            <person name="Tamarit D."/>
            <person name="Naslund K."/>
            <person name="Liebig J."/>
            <person name="Feldhaar H."/>
            <person name="Moran N.A."/>
            <person name="Guy L."/>
            <person name="Andersson S.G."/>
        </authorList>
    </citation>
    <scope>NUCLEOTIDE SEQUENCE [LARGE SCALE GENOMIC DNA]</scope>
    <source>
        <strain evidence="12 13">Hsal</strain>
    </source>
</reference>
<dbReference type="KEGG" id="thd:BHV28_08400"/>
<reference evidence="12 13" key="1">
    <citation type="journal article" date="2010" name="Science">
        <title>Genomic comparison of the ants Camponotus floridanus and Harpegnathos saltator.</title>
        <authorList>
            <person name="Bonasio R."/>
            <person name="Zhang G."/>
            <person name="Ye C."/>
            <person name="Mutti N.S."/>
            <person name="Fang X."/>
            <person name="Qin N."/>
            <person name="Donahue G."/>
            <person name="Yang P."/>
            <person name="Li Q."/>
            <person name="Li C."/>
            <person name="Zhang P."/>
            <person name="Huang Z."/>
            <person name="Berger S.L."/>
            <person name="Reinberg D."/>
            <person name="Wang J."/>
            <person name="Liebig J."/>
        </authorList>
    </citation>
    <scope>NUCLEOTIDE SEQUENCE [LARGE SCALE GENOMIC DNA]</scope>
    <source>
        <strain evidence="12 13">Hsal</strain>
    </source>
</reference>
<keyword evidence="6" id="KW-0067">ATP-binding</keyword>
<evidence type="ECO:0000256" key="2">
    <source>
        <dbReference type="ARBA" id="ARBA00022448"/>
    </source>
</evidence>
<evidence type="ECO:0000259" key="11">
    <source>
        <dbReference type="PROSITE" id="PS50893"/>
    </source>
</evidence>
<dbReference type="InterPro" id="IPR027417">
    <property type="entry name" value="P-loop_NTPase"/>
</dbReference>
<gene>
    <name evidence="12" type="ORF">BHV28_08400</name>
</gene>
<dbReference type="InterPro" id="IPR003593">
    <property type="entry name" value="AAA+_ATPase"/>
</dbReference>
<keyword evidence="9" id="KW-0406">Ion transport</keyword>
<dbReference type="STRING" id="1902579.BHV28_08400"/>
<dbReference type="EMBL" id="CP017315">
    <property type="protein sequence ID" value="AQS41539.1"/>
    <property type="molecule type" value="Genomic_DNA"/>
</dbReference>
<dbReference type="PANTHER" id="PTHR42734:SF9">
    <property type="entry name" value="ZINC IMPORT ATP-BINDING PROTEIN ZNUC"/>
    <property type="match status" value="1"/>
</dbReference>
<evidence type="ECO:0000256" key="5">
    <source>
        <dbReference type="ARBA" id="ARBA00022833"/>
    </source>
</evidence>
<dbReference type="GO" id="GO:0016887">
    <property type="term" value="F:ATP hydrolysis activity"/>
    <property type="evidence" value="ECO:0007669"/>
    <property type="project" value="InterPro"/>
</dbReference>
<dbReference type="PROSITE" id="PS50893">
    <property type="entry name" value="ABC_TRANSPORTER_2"/>
    <property type="match status" value="1"/>
</dbReference>
<dbReference type="Gene3D" id="3.40.50.300">
    <property type="entry name" value="P-loop containing nucleotide triphosphate hydrolases"/>
    <property type="match status" value="1"/>
</dbReference>
<sequence length="258" mass="28065">MPAASPLVSLRKAGIKSGSRWLVRDIDLDIHRGEIITLIGPNGSGKSTTAKMALGILPPTTGKVKQQPHLKIGYVPQKINISPALPLTVERLMTLTGAITPQVMKQSLQEVGMAASARAEVATLSGGELQRVLLARAVARQPDLLVLDEPLQGVDFAGESALYQLISDYRDRLNCGILLVSHDLHIVMAASDRVLCLNGHICCSGKPRDVADSAEYAALFRTREQAHMLALYQHHHDHTHEADGRICRGRHRPKGKHT</sequence>
<feature type="domain" description="ABC transporter" evidence="11">
    <location>
        <begin position="5"/>
        <end position="223"/>
    </location>
</feature>
<evidence type="ECO:0000256" key="1">
    <source>
        <dbReference type="ARBA" id="ARBA00005417"/>
    </source>
</evidence>
<dbReference type="GO" id="GO:0005524">
    <property type="term" value="F:ATP binding"/>
    <property type="evidence" value="ECO:0007669"/>
    <property type="project" value="UniProtKB-KW"/>
</dbReference>
<keyword evidence="4" id="KW-0547">Nucleotide-binding</keyword>
<dbReference type="PANTHER" id="PTHR42734">
    <property type="entry name" value="METAL TRANSPORT SYSTEM ATP-BINDING PROTEIN TM_0124-RELATED"/>
    <property type="match status" value="1"/>
</dbReference>
<dbReference type="PROSITE" id="PS00211">
    <property type="entry name" value="ABC_TRANSPORTER_1"/>
    <property type="match status" value="1"/>
</dbReference>
<dbReference type="Proteomes" id="UP000188912">
    <property type="component" value="Chromosome"/>
</dbReference>
<evidence type="ECO:0000256" key="4">
    <source>
        <dbReference type="ARBA" id="ARBA00022741"/>
    </source>
</evidence>
<keyword evidence="13" id="KW-1185">Reference proteome</keyword>
<keyword evidence="5" id="KW-0862">Zinc</keyword>
<evidence type="ECO:0000313" key="12">
    <source>
        <dbReference type="EMBL" id="AQS41539.1"/>
    </source>
</evidence>
<evidence type="ECO:0000313" key="13">
    <source>
        <dbReference type="Proteomes" id="UP000188912"/>
    </source>
</evidence>
<keyword evidence="10" id="KW-0472">Membrane</keyword>
<dbReference type="InterPro" id="IPR050153">
    <property type="entry name" value="Metal_Ion_Import_ABC"/>
</dbReference>
<evidence type="ECO:0000256" key="6">
    <source>
        <dbReference type="ARBA" id="ARBA00022840"/>
    </source>
</evidence>
<dbReference type="AlphaFoldDB" id="A0A1U9JUJ7"/>
<dbReference type="InterPro" id="IPR003439">
    <property type="entry name" value="ABC_transporter-like_ATP-bd"/>
</dbReference>
<evidence type="ECO:0000256" key="7">
    <source>
        <dbReference type="ARBA" id="ARBA00022906"/>
    </source>
</evidence>
<dbReference type="InterPro" id="IPR017871">
    <property type="entry name" value="ABC_transporter-like_CS"/>
</dbReference>
<keyword evidence="2" id="KW-0813">Transport</keyword>